<feature type="chain" id="PRO_5046554582" evidence="1">
    <location>
        <begin position="30"/>
        <end position="255"/>
    </location>
</feature>
<evidence type="ECO:0000259" key="2">
    <source>
        <dbReference type="Pfam" id="PF13568"/>
    </source>
</evidence>
<evidence type="ECO:0000313" key="4">
    <source>
        <dbReference type="Proteomes" id="UP001560573"/>
    </source>
</evidence>
<gene>
    <name evidence="3" type="ORF">QTN47_04730</name>
</gene>
<comment type="caution">
    <text evidence="3">The sequence shown here is derived from an EMBL/GenBank/DDBJ whole genome shotgun (WGS) entry which is preliminary data.</text>
</comment>
<keyword evidence="1" id="KW-0732">Signal</keyword>
<evidence type="ECO:0000256" key="1">
    <source>
        <dbReference type="SAM" id="SignalP"/>
    </source>
</evidence>
<dbReference type="Proteomes" id="UP001560573">
    <property type="component" value="Unassembled WGS sequence"/>
</dbReference>
<dbReference type="Pfam" id="PF13568">
    <property type="entry name" value="OMP_b-brl_2"/>
    <property type="match status" value="1"/>
</dbReference>
<proteinExistence type="predicted"/>
<name>A0ABV3ZA93_9BACT</name>
<protein>
    <submittedName>
        <fullName evidence="3">Porin family protein</fullName>
    </submittedName>
</protein>
<feature type="signal peptide" evidence="1">
    <location>
        <begin position="1"/>
        <end position="29"/>
    </location>
</feature>
<evidence type="ECO:0000313" key="3">
    <source>
        <dbReference type="EMBL" id="MEX6686786.1"/>
    </source>
</evidence>
<organism evidence="3 4">
    <name type="scientific">Danxiaibacter flavus</name>
    <dbReference type="NCBI Taxonomy" id="3049108"/>
    <lineage>
        <taxon>Bacteria</taxon>
        <taxon>Pseudomonadati</taxon>
        <taxon>Bacteroidota</taxon>
        <taxon>Chitinophagia</taxon>
        <taxon>Chitinophagales</taxon>
        <taxon>Chitinophagaceae</taxon>
        <taxon>Danxiaibacter</taxon>
    </lineage>
</organism>
<sequence length="255" mass="27756">MHKKIIHTNKIRSIITGLLCMLFCCNAQTASSQVLIALVFGNKLNTGKLEFGLMTGPTLTQISNINSKLKPGLNLGLYFNVNISDRLVLHPEAIPKSAMGAKGIDFYSTGNIGLDTLMNGASIKRSIKAISVPLLVRYRIAGLLYVEAGPQIDLITNVKDIFKKEADDNELTYTNQIKDEYTRFEVGVAGGLVYKLKKNTSLAFGLRYFTGLTDISKLQAGNQLSSGWLFNVFIPIGAGKAEKMKAEHAAASPVN</sequence>
<dbReference type="InterPro" id="IPR025665">
    <property type="entry name" value="Beta-barrel_OMP_2"/>
</dbReference>
<feature type="domain" description="Outer membrane protein beta-barrel" evidence="2">
    <location>
        <begin position="27"/>
        <end position="215"/>
    </location>
</feature>
<keyword evidence="4" id="KW-1185">Reference proteome</keyword>
<reference evidence="3 4" key="1">
    <citation type="submission" date="2023-07" db="EMBL/GenBank/DDBJ databases">
        <authorList>
            <person name="Lian W.-H."/>
        </authorList>
    </citation>
    <scope>NUCLEOTIDE SEQUENCE [LARGE SCALE GENOMIC DNA]</scope>
    <source>
        <strain evidence="3 4">SYSU DXS3180</strain>
    </source>
</reference>
<dbReference type="Gene3D" id="2.40.160.20">
    <property type="match status" value="1"/>
</dbReference>
<dbReference type="EMBL" id="JAULBC010000001">
    <property type="protein sequence ID" value="MEX6686786.1"/>
    <property type="molecule type" value="Genomic_DNA"/>
</dbReference>
<dbReference type="RefSeq" id="WP_369328181.1">
    <property type="nucleotide sequence ID" value="NZ_JAULBC010000001.1"/>
</dbReference>
<accession>A0ABV3ZA93</accession>